<comment type="subcellular location">
    <subcellularLocation>
        <location evidence="1">Nucleus</location>
    </subcellularLocation>
</comment>
<dbReference type="GO" id="GO:0080142">
    <property type="term" value="P:regulation of salicylic acid biosynthetic process"/>
    <property type="evidence" value="ECO:0007669"/>
    <property type="project" value="TreeGrafter"/>
</dbReference>
<feature type="region of interest" description="Disordered" evidence="8">
    <location>
        <begin position="441"/>
        <end position="464"/>
    </location>
</feature>
<comment type="similarity">
    <text evidence="2">Belongs to the plant ACBP60 protein family.</text>
</comment>
<dbReference type="PANTHER" id="PTHR31713:SF43">
    <property type="entry name" value="CALMODULIN-BINDING PROTEIN 60 G"/>
    <property type="match status" value="1"/>
</dbReference>
<evidence type="ECO:0000259" key="10">
    <source>
        <dbReference type="Pfam" id="PF20451"/>
    </source>
</evidence>
<evidence type="ECO:0000256" key="6">
    <source>
        <dbReference type="ARBA" id="ARBA00023163"/>
    </source>
</evidence>
<evidence type="ECO:0008006" key="14">
    <source>
        <dbReference type="Google" id="ProtNLM"/>
    </source>
</evidence>
<evidence type="ECO:0000259" key="11">
    <source>
        <dbReference type="Pfam" id="PF20452"/>
    </source>
</evidence>
<feature type="domain" description="Calmodulin binding protein central" evidence="10">
    <location>
        <begin position="254"/>
        <end position="320"/>
    </location>
</feature>
<accession>A0AAD3SBN1</accession>
<dbReference type="GO" id="GO:0005634">
    <property type="term" value="C:nucleus"/>
    <property type="evidence" value="ECO:0007669"/>
    <property type="project" value="UniProtKB-SubCell"/>
</dbReference>
<dbReference type="InterPro" id="IPR046829">
    <property type="entry name" value="Calmod_bind_C"/>
</dbReference>
<keyword evidence="13" id="KW-1185">Reference proteome</keyword>
<evidence type="ECO:0000313" key="12">
    <source>
        <dbReference type="EMBL" id="GMH07727.1"/>
    </source>
</evidence>
<evidence type="ECO:0000256" key="8">
    <source>
        <dbReference type="SAM" id="MobiDB-lite"/>
    </source>
</evidence>
<feature type="domain" description="Calmodulin binding protein-like N-terminal" evidence="9">
    <location>
        <begin position="95"/>
        <end position="242"/>
    </location>
</feature>
<comment type="caution">
    <text evidence="12">The sequence shown here is derived from an EMBL/GenBank/DDBJ whole genome shotgun (WGS) entry which is preliminary data.</text>
</comment>
<protein>
    <recommendedName>
        <fullName evidence="14">Calmodulin-binding protein</fullName>
    </recommendedName>
</protein>
<sequence length="590" mass="65970">MINETHWIVEARRTFNFFELAALRTRFRSLWSRVVKYVMKDAFMRELVAKLEPVFESVVHRVVKQKLDPILVLLQSSQSRSSLVDQPETSGSRGLQLRFANKLPSTLFTNSRIEADGNAPIKIELIDANSKIIVKHSPLSSIKIEIMVLSGDFAANGQEDWNEREFSDSIVHERTGKRPLLVGNLSVSLIHGVGFINDITFTDNSSWVRSRKFRLGVRVVPCASYGIGIKEAVTDAFVVLDHRGESYQKHNTPALNDPVWRLKRIAKDGASHKRLAQRGIQTVKDFLRRYHINPHLLRQILGNGVANKAWEKIIEHANACHLDRELYLYYNAAKGLGLLFNCVYKVIEVTDGQIYQSVDTLSKDKMAQVDELKLYAYENLNELVPIDNVSATSPLMAFSIHNTAPFSSAVLDFQPNGVPIMGQDMQEMPLDFYHPETSASHPYLTADGSRPSDESSALSGVPFQSLSPPMSSLEIGDSSSNLFNGGGYEWNPSSSVVTLVPDNCVFREIYPLQATTTGHPPPAAWENWAHASSLFTTSSSNAHIGIFSHHISGGVNPKARWCKIRAAVRLKMVNRRAAARRKGKSAFHFC</sequence>
<keyword evidence="6" id="KW-0804">Transcription</keyword>
<dbReference type="InterPro" id="IPR012416">
    <property type="entry name" value="CBP60"/>
</dbReference>
<evidence type="ECO:0000256" key="1">
    <source>
        <dbReference type="ARBA" id="ARBA00004123"/>
    </source>
</evidence>
<dbReference type="Pfam" id="PF20452">
    <property type="entry name" value="Calmod_bind_C"/>
    <property type="match status" value="1"/>
</dbReference>
<keyword evidence="7" id="KW-0539">Nucleus</keyword>
<dbReference type="Pfam" id="PF07887">
    <property type="entry name" value="Calmodulin_bind"/>
    <property type="match status" value="1"/>
</dbReference>
<dbReference type="GO" id="GO:0005516">
    <property type="term" value="F:calmodulin binding"/>
    <property type="evidence" value="ECO:0007669"/>
    <property type="project" value="InterPro"/>
</dbReference>
<dbReference type="InterPro" id="IPR046831">
    <property type="entry name" value="Calmodulin_bind_N"/>
</dbReference>
<name>A0AAD3SBN1_NEPGR</name>
<keyword evidence="4" id="KW-0238">DNA-binding</keyword>
<gene>
    <name evidence="12" type="ORF">Nepgr_009567</name>
</gene>
<feature type="domain" description="Calmodulin binding protein C-terminal" evidence="11">
    <location>
        <begin position="325"/>
        <end position="385"/>
    </location>
</feature>
<evidence type="ECO:0000256" key="7">
    <source>
        <dbReference type="ARBA" id="ARBA00023242"/>
    </source>
</evidence>
<dbReference type="Pfam" id="PF20451">
    <property type="entry name" value="Calmod_bind_M"/>
    <property type="match status" value="1"/>
</dbReference>
<reference evidence="12" key="1">
    <citation type="submission" date="2023-05" db="EMBL/GenBank/DDBJ databases">
        <title>Nepenthes gracilis genome sequencing.</title>
        <authorList>
            <person name="Fukushima K."/>
        </authorList>
    </citation>
    <scope>NUCLEOTIDE SEQUENCE</scope>
    <source>
        <strain evidence="12">SING2019-196</strain>
    </source>
</reference>
<evidence type="ECO:0000256" key="4">
    <source>
        <dbReference type="ARBA" id="ARBA00023125"/>
    </source>
</evidence>
<dbReference type="InterPro" id="IPR046830">
    <property type="entry name" value="Calmod_bind_M"/>
</dbReference>
<evidence type="ECO:0000256" key="3">
    <source>
        <dbReference type="ARBA" id="ARBA00023015"/>
    </source>
</evidence>
<keyword evidence="5" id="KW-0010">Activator</keyword>
<dbReference type="GO" id="GO:0003700">
    <property type="term" value="F:DNA-binding transcription factor activity"/>
    <property type="evidence" value="ECO:0007669"/>
    <property type="project" value="TreeGrafter"/>
</dbReference>
<evidence type="ECO:0000256" key="2">
    <source>
        <dbReference type="ARBA" id="ARBA00007214"/>
    </source>
</evidence>
<dbReference type="EMBL" id="BSYO01000007">
    <property type="protein sequence ID" value="GMH07727.1"/>
    <property type="molecule type" value="Genomic_DNA"/>
</dbReference>
<proteinExistence type="inferred from homology"/>
<dbReference type="Proteomes" id="UP001279734">
    <property type="component" value="Unassembled WGS sequence"/>
</dbReference>
<evidence type="ECO:0000259" key="9">
    <source>
        <dbReference type="Pfam" id="PF07887"/>
    </source>
</evidence>
<organism evidence="12 13">
    <name type="scientific">Nepenthes gracilis</name>
    <name type="common">Slender pitcher plant</name>
    <dbReference type="NCBI Taxonomy" id="150966"/>
    <lineage>
        <taxon>Eukaryota</taxon>
        <taxon>Viridiplantae</taxon>
        <taxon>Streptophyta</taxon>
        <taxon>Embryophyta</taxon>
        <taxon>Tracheophyta</taxon>
        <taxon>Spermatophyta</taxon>
        <taxon>Magnoliopsida</taxon>
        <taxon>eudicotyledons</taxon>
        <taxon>Gunneridae</taxon>
        <taxon>Pentapetalae</taxon>
        <taxon>Caryophyllales</taxon>
        <taxon>Nepenthaceae</taxon>
        <taxon>Nepenthes</taxon>
    </lineage>
</organism>
<keyword evidence="3" id="KW-0805">Transcription regulation</keyword>
<dbReference type="GO" id="GO:0043565">
    <property type="term" value="F:sequence-specific DNA binding"/>
    <property type="evidence" value="ECO:0007669"/>
    <property type="project" value="TreeGrafter"/>
</dbReference>
<dbReference type="PANTHER" id="PTHR31713">
    <property type="entry name" value="OS02G0177800 PROTEIN"/>
    <property type="match status" value="1"/>
</dbReference>
<feature type="compositionally biased region" description="Polar residues" evidence="8">
    <location>
        <begin position="454"/>
        <end position="464"/>
    </location>
</feature>
<evidence type="ECO:0000256" key="5">
    <source>
        <dbReference type="ARBA" id="ARBA00023159"/>
    </source>
</evidence>
<dbReference type="AlphaFoldDB" id="A0AAD3SBN1"/>
<evidence type="ECO:0000313" key="13">
    <source>
        <dbReference type="Proteomes" id="UP001279734"/>
    </source>
</evidence>